<sequence length="33" mass="3629">MRRWATRVDMLSTAGSAAGRATLPALEKRWVAV</sequence>
<protein>
    <submittedName>
        <fullName evidence="1">Uncharacterized protein</fullName>
    </submittedName>
</protein>
<evidence type="ECO:0000313" key="2">
    <source>
        <dbReference type="Proteomes" id="UP000540989"/>
    </source>
</evidence>
<dbReference type="AlphaFoldDB" id="A0A7W7ZGX0"/>
<reference evidence="1 2" key="1">
    <citation type="submission" date="2020-08" db="EMBL/GenBank/DDBJ databases">
        <title>Genomic Encyclopedia of Type Strains, Phase IV (KMG-V): Genome sequencing to study the core and pangenomes of soil and plant-associated prokaryotes.</title>
        <authorList>
            <person name="Whitman W."/>
        </authorList>
    </citation>
    <scope>NUCLEOTIDE SEQUENCE [LARGE SCALE GENOMIC DNA]</scope>
    <source>
        <strain evidence="1 2">M8UP14</strain>
    </source>
</reference>
<name>A0A7W7ZGX0_9BACT</name>
<dbReference type="EMBL" id="JACHIP010000006">
    <property type="protein sequence ID" value="MBB5059518.1"/>
    <property type="molecule type" value="Genomic_DNA"/>
</dbReference>
<organism evidence="1 2">
    <name type="scientific">Granulicella aggregans</name>
    <dbReference type="NCBI Taxonomy" id="474949"/>
    <lineage>
        <taxon>Bacteria</taxon>
        <taxon>Pseudomonadati</taxon>
        <taxon>Acidobacteriota</taxon>
        <taxon>Terriglobia</taxon>
        <taxon>Terriglobales</taxon>
        <taxon>Acidobacteriaceae</taxon>
        <taxon>Granulicella</taxon>
    </lineage>
</organism>
<dbReference type="Proteomes" id="UP000540989">
    <property type="component" value="Unassembled WGS sequence"/>
</dbReference>
<proteinExistence type="predicted"/>
<evidence type="ECO:0000313" key="1">
    <source>
        <dbReference type="EMBL" id="MBB5059518.1"/>
    </source>
</evidence>
<accession>A0A7W7ZGX0</accession>
<comment type="caution">
    <text evidence="1">The sequence shown here is derived from an EMBL/GenBank/DDBJ whole genome shotgun (WGS) entry which is preliminary data.</text>
</comment>
<gene>
    <name evidence="1" type="ORF">HDF16_004244</name>
</gene>
<keyword evidence="2" id="KW-1185">Reference proteome</keyword>